<comment type="caution">
    <text evidence="2">The sequence shown here is derived from an EMBL/GenBank/DDBJ whole genome shotgun (WGS) entry which is preliminary data.</text>
</comment>
<name>A0AAE1H1A5_9NEOP</name>
<proteinExistence type="predicted"/>
<sequence>MQDCEFSSEATRSITASYAGYRRSYRNFEQFRRGHVQLQASPYSEFDLSESATVALLYGAEAGVRHDLRLLKKDVKSNVVHAANHVKGSVNHAVKSVKDGVSGAAHKVQDKVDSARQKVADKIAPDN</sequence>
<gene>
    <name evidence="2" type="ORF">KUF71_022286</name>
</gene>
<accession>A0AAE1H1A5</accession>
<dbReference type="Gene3D" id="1.20.120.20">
    <property type="entry name" value="Apolipoprotein"/>
    <property type="match status" value="1"/>
</dbReference>
<reference evidence="2" key="2">
    <citation type="journal article" date="2023" name="BMC Genomics">
        <title>Pest status, molecular evolution, and epigenetic factors derived from the genome assembly of Frankliniella fusca, a thysanopteran phytovirus vector.</title>
        <authorList>
            <person name="Catto M.A."/>
            <person name="Labadie P.E."/>
            <person name="Jacobson A.L."/>
            <person name="Kennedy G.G."/>
            <person name="Srinivasan R."/>
            <person name="Hunt B.G."/>
        </authorList>
    </citation>
    <scope>NUCLEOTIDE SEQUENCE</scope>
    <source>
        <strain evidence="2">PL_HMW_Pooled</strain>
    </source>
</reference>
<organism evidence="2 3">
    <name type="scientific">Frankliniella fusca</name>
    <dbReference type="NCBI Taxonomy" id="407009"/>
    <lineage>
        <taxon>Eukaryota</taxon>
        <taxon>Metazoa</taxon>
        <taxon>Ecdysozoa</taxon>
        <taxon>Arthropoda</taxon>
        <taxon>Hexapoda</taxon>
        <taxon>Insecta</taxon>
        <taxon>Pterygota</taxon>
        <taxon>Neoptera</taxon>
        <taxon>Paraneoptera</taxon>
        <taxon>Thysanoptera</taxon>
        <taxon>Terebrantia</taxon>
        <taxon>Thripoidea</taxon>
        <taxon>Thripidae</taxon>
        <taxon>Frankliniella</taxon>
    </lineage>
</organism>
<evidence type="ECO:0000313" key="3">
    <source>
        <dbReference type="Proteomes" id="UP001219518"/>
    </source>
</evidence>
<feature type="compositionally biased region" description="Basic and acidic residues" evidence="1">
    <location>
        <begin position="107"/>
        <end position="127"/>
    </location>
</feature>
<dbReference type="GO" id="GO:0005840">
    <property type="term" value="C:ribosome"/>
    <property type="evidence" value="ECO:0007669"/>
    <property type="project" value="UniProtKB-KW"/>
</dbReference>
<keyword evidence="2" id="KW-0689">Ribosomal protein</keyword>
<protein>
    <submittedName>
        <fullName evidence="2">50S ribosomal protein L2</fullName>
    </submittedName>
</protein>
<feature type="region of interest" description="Disordered" evidence="1">
    <location>
        <begin position="100"/>
        <end position="127"/>
    </location>
</feature>
<dbReference type="EMBL" id="JAHWGI010000299">
    <property type="protein sequence ID" value="KAK3912698.1"/>
    <property type="molecule type" value="Genomic_DNA"/>
</dbReference>
<keyword evidence="3" id="KW-1185">Reference proteome</keyword>
<evidence type="ECO:0000256" key="1">
    <source>
        <dbReference type="SAM" id="MobiDB-lite"/>
    </source>
</evidence>
<keyword evidence="2" id="KW-0687">Ribonucleoprotein</keyword>
<dbReference type="AlphaFoldDB" id="A0AAE1H1A5"/>
<dbReference type="Proteomes" id="UP001219518">
    <property type="component" value="Unassembled WGS sequence"/>
</dbReference>
<evidence type="ECO:0000313" key="2">
    <source>
        <dbReference type="EMBL" id="KAK3912698.1"/>
    </source>
</evidence>
<reference evidence="2" key="1">
    <citation type="submission" date="2021-07" db="EMBL/GenBank/DDBJ databases">
        <authorList>
            <person name="Catto M.A."/>
            <person name="Jacobson A."/>
            <person name="Kennedy G."/>
            <person name="Labadie P."/>
            <person name="Hunt B.G."/>
            <person name="Srinivasan R."/>
        </authorList>
    </citation>
    <scope>NUCLEOTIDE SEQUENCE</scope>
    <source>
        <strain evidence="2">PL_HMW_Pooled</strain>
        <tissue evidence="2">Head</tissue>
    </source>
</reference>